<dbReference type="GO" id="GO:0005886">
    <property type="term" value="C:plasma membrane"/>
    <property type="evidence" value="ECO:0007669"/>
    <property type="project" value="UniProtKB-SubCell"/>
</dbReference>
<evidence type="ECO:0000256" key="6">
    <source>
        <dbReference type="ARBA" id="ARBA00022989"/>
    </source>
</evidence>
<feature type="transmembrane region" description="Helical" evidence="8">
    <location>
        <begin position="153"/>
        <end position="173"/>
    </location>
</feature>
<sequence>MSAAGRPSPTPAGLTAIQGAALYIAAVLGPGLLVIPAAAVAAAGPSALLVLAVLTVLSVTIAVTFARLGAAIPETGGITALTLRAFGFRAARISAWVFFFGVPVGVPALVLFGAGYLQPVTGGGRSATFTVAMALLGLCTLINWFGLKASSRVQIVLCGVLAAAVITVALIALPGSHPSGLPFPVTHGFVGIATATVFLVWSLTGWEAATYLAGDFAHPRRDIMRATTVAVIVVSGTYLLLTLVFALNTGAAVTDAPLLFLLAGHVDTSRATALVAALAVVVTISGTNVYLASLARFGAAAASERQLPAWLACSPSCRGRDRRALVTVTVISALGLFGWWLINWDATTLAAVCAASQVAVYLFGLAAARRLLLAGRVIATAALAVMAGVFLLCGYYLLAPIAIGVAATLTGQRARHHPAPARSRTAT</sequence>
<feature type="transmembrane region" description="Helical" evidence="8">
    <location>
        <begin position="271"/>
        <end position="291"/>
    </location>
</feature>
<comment type="subcellular location">
    <subcellularLocation>
        <location evidence="2">Cell membrane</location>
        <topology evidence="2">Multi-pass membrane protein</topology>
    </subcellularLocation>
</comment>
<feature type="transmembrane region" description="Helical" evidence="8">
    <location>
        <begin position="185"/>
        <end position="206"/>
    </location>
</feature>
<evidence type="ECO:0000256" key="5">
    <source>
        <dbReference type="ARBA" id="ARBA00022692"/>
    </source>
</evidence>
<organism evidence="9 10">
    <name type="scientific">Mycolicibacterium smegmatis (strain MKD8)</name>
    <name type="common">Mycobacterium smegmatis</name>
    <dbReference type="NCBI Taxonomy" id="1214915"/>
    <lineage>
        <taxon>Bacteria</taxon>
        <taxon>Bacillati</taxon>
        <taxon>Actinomycetota</taxon>
        <taxon>Actinomycetes</taxon>
        <taxon>Mycobacteriales</taxon>
        <taxon>Mycobacteriaceae</taxon>
        <taxon>Mycolicibacterium</taxon>
    </lineage>
</organism>
<feature type="transmembrane region" description="Helical" evidence="8">
    <location>
        <begin position="20"/>
        <end position="42"/>
    </location>
</feature>
<dbReference type="PANTHER" id="PTHR42770">
    <property type="entry name" value="AMINO ACID TRANSPORTER-RELATED"/>
    <property type="match status" value="1"/>
</dbReference>
<keyword evidence="5 8" id="KW-0812">Transmembrane</keyword>
<keyword evidence="4" id="KW-1003">Cell membrane</keyword>
<feature type="transmembrane region" description="Helical" evidence="8">
    <location>
        <begin position="377"/>
        <end position="398"/>
    </location>
</feature>
<keyword evidence="6 8" id="KW-1133">Transmembrane helix</keyword>
<evidence type="ECO:0000313" key="9">
    <source>
        <dbReference type="EMBL" id="AWT51494.1"/>
    </source>
</evidence>
<feature type="transmembrane region" description="Helical" evidence="8">
    <location>
        <begin position="48"/>
        <end position="72"/>
    </location>
</feature>
<protein>
    <submittedName>
        <fullName evidence="9">Inner membrane protein YjeH</fullName>
    </submittedName>
</protein>
<name>A0A2U9PIB7_MYCSE</name>
<feature type="transmembrane region" description="Helical" evidence="8">
    <location>
        <begin position="324"/>
        <end position="342"/>
    </location>
</feature>
<evidence type="ECO:0000256" key="7">
    <source>
        <dbReference type="ARBA" id="ARBA00023136"/>
    </source>
</evidence>
<gene>
    <name evidence="9" type="primary">yjeH</name>
    <name evidence="9" type="ORF">D806_005010</name>
</gene>
<dbReference type="PANTHER" id="PTHR42770:SF13">
    <property type="entry name" value="L-METHIONINE_BRANCHED-CHAIN AMINO ACID EXPORTER YJEH"/>
    <property type="match status" value="1"/>
</dbReference>
<keyword evidence="7 8" id="KW-0472">Membrane</keyword>
<dbReference type="InterPro" id="IPR002293">
    <property type="entry name" value="AA/rel_permease1"/>
</dbReference>
<dbReference type="RefSeq" id="WP_157975476.1">
    <property type="nucleotide sequence ID" value="NZ_CP027541.1"/>
</dbReference>
<evidence type="ECO:0000256" key="2">
    <source>
        <dbReference type="ARBA" id="ARBA00004651"/>
    </source>
</evidence>
<feature type="transmembrane region" description="Helical" evidence="8">
    <location>
        <begin position="227"/>
        <end position="251"/>
    </location>
</feature>
<evidence type="ECO:0000256" key="1">
    <source>
        <dbReference type="ARBA" id="ARBA00002249"/>
    </source>
</evidence>
<proteinExistence type="inferred from homology"/>
<dbReference type="AlphaFoldDB" id="A0A2U9PIB7"/>
<evidence type="ECO:0000256" key="4">
    <source>
        <dbReference type="ARBA" id="ARBA00022475"/>
    </source>
</evidence>
<dbReference type="InterPro" id="IPR050367">
    <property type="entry name" value="APC_superfamily"/>
</dbReference>
<accession>A0A2U9PIB7</accession>
<dbReference type="Proteomes" id="UP000011200">
    <property type="component" value="Chromosome"/>
</dbReference>
<dbReference type="GO" id="GO:0022857">
    <property type="term" value="F:transmembrane transporter activity"/>
    <property type="evidence" value="ECO:0007669"/>
    <property type="project" value="InterPro"/>
</dbReference>
<evidence type="ECO:0000256" key="3">
    <source>
        <dbReference type="ARBA" id="ARBA00009523"/>
    </source>
</evidence>
<comment type="similarity">
    <text evidence="3">Belongs to the amino acid-polyamine-organocation (APC) superfamily.</text>
</comment>
<feature type="transmembrane region" description="Helical" evidence="8">
    <location>
        <begin position="126"/>
        <end position="146"/>
    </location>
</feature>
<evidence type="ECO:0000256" key="8">
    <source>
        <dbReference type="SAM" id="Phobius"/>
    </source>
</evidence>
<evidence type="ECO:0000313" key="10">
    <source>
        <dbReference type="Proteomes" id="UP000011200"/>
    </source>
</evidence>
<feature type="transmembrane region" description="Helical" evidence="8">
    <location>
        <begin position="93"/>
        <end position="114"/>
    </location>
</feature>
<dbReference type="Gene3D" id="1.20.1740.10">
    <property type="entry name" value="Amino acid/polyamine transporter I"/>
    <property type="match status" value="1"/>
</dbReference>
<reference evidence="10" key="2">
    <citation type="submission" date="2018-03" db="EMBL/GenBank/DDBJ databases">
        <authorList>
            <person name="Derbyshire K."/>
            <person name="Gray T.A."/>
            <person name="Champion M."/>
        </authorList>
    </citation>
    <scope>NUCLEOTIDE SEQUENCE [LARGE SCALE GENOMIC DNA]</scope>
    <source>
        <strain evidence="10">MKD8</strain>
    </source>
</reference>
<comment type="function">
    <text evidence="1">Probable amino-acid or metabolite transport protein.</text>
</comment>
<reference evidence="9 10" key="1">
    <citation type="journal article" date="2013" name="Genome Announc.">
        <title>Draft genome sequence of MKD8, a conjugal recipient Mycobacterium smegmatis strain.</title>
        <authorList>
            <person name="Gray T.A."/>
            <person name="Palumbo M.J."/>
            <person name="Derbyshire K.M."/>
        </authorList>
    </citation>
    <scope>NUCLEOTIDE SEQUENCE [LARGE SCALE GENOMIC DNA]</scope>
    <source>
        <strain evidence="9 10">MKD8</strain>
    </source>
</reference>
<feature type="transmembrane region" description="Helical" evidence="8">
    <location>
        <begin position="348"/>
        <end position="368"/>
    </location>
</feature>
<dbReference type="Pfam" id="PF13520">
    <property type="entry name" value="AA_permease_2"/>
    <property type="match status" value="1"/>
</dbReference>
<dbReference type="PIRSF" id="PIRSF006060">
    <property type="entry name" value="AA_transporter"/>
    <property type="match status" value="1"/>
</dbReference>
<dbReference type="EMBL" id="CP027541">
    <property type="protein sequence ID" value="AWT51494.1"/>
    <property type="molecule type" value="Genomic_DNA"/>
</dbReference>